<dbReference type="EMBL" id="JBHRZH010000012">
    <property type="protein sequence ID" value="MFC3762272.1"/>
    <property type="molecule type" value="Genomic_DNA"/>
</dbReference>
<accession>A0ABV7YAV4</accession>
<evidence type="ECO:0000313" key="2">
    <source>
        <dbReference type="Proteomes" id="UP001595699"/>
    </source>
</evidence>
<name>A0ABV7YAV4_9ACTN</name>
<organism evidence="1 2">
    <name type="scientific">Tenggerimyces flavus</name>
    <dbReference type="NCBI Taxonomy" id="1708749"/>
    <lineage>
        <taxon>Bacteria</taxon>
        <taxon>Bacillati</taxon>
        <taxon>Actinomycetota</taxon>
        <taxon>Actinomycetes</taxon>
        <taxon>Propionibacteriales</taxon>
        <taxon>Nocardioidaceae</taxon>
        <taxon>Tenggerimyces</taxon>
    </lineage>
</organism>
<comment type="caution">
    <text evidence="1">The sequence shown here is derived from an EMBL/GenBank/DDBJ whole genome shotgun (WGS) entry which is preliminary data.</text>
</comment>
<proteinExistence type="predicted"/>
<gene>
    <name evidence="1" type="ORF">ACFOUW_15630</name>
</gene>
<dbReference type="Proteomes" id="UP001595699">
    <property type="component" value="Unassembled WGS sequence"/>
</dbReference>
<protein>
    <submittedName>
        <fullName evidence="1">Uncharacterized protein</fullName>
    </submittedName>
</protein>
<keyword evidence="2" id="KW-1185">Reference proteome</keyword>
<reference evidence="2" key="1">
    <citation type="journal article" date="2019" name="Int. J. Syst. Evol. Microbiol.">
        <title>The Global Catalogue of Microorganisms (GCM) 10K type strain sequencing project: providing services to taxonomists for standard genome sequencing and annotation.</title>
        <authorList>
            <consortium name="The Broad Institute Genomics Platform"/>
            <consortium name="The Broad Institute Genome Sequencing Center for Infectious Disease"/>
            <person name="Wu L."/>
            <person name="Ma J."/>
        </authorList>
    </citation>
    <scope>NUCLEOTIDE SEQUENCE [LARGE SCALE GENOMIC DNA]</scope>
    <source>
        <strain evidence="2">CGMCC 4.7241</strain>
    </source>
</reference>
<dbReference type="RefSeq" id="WP_205120800.1">
    <property type="nucleotide sequence ID" value="NZ_JAFBCM010000001.1"/>
</dbReference>
<evidence type="ECO:0000313" key="1">
    <source>
        <dbReference type="EMBL" id="MFC3762272.1"/>
    </source>
</evidence>
<sequence length="289" mass="31421">MNDDSYAQDLYAAYCDLVQAAGDAIVAYLRENMISEVLDGELDELAAKFTDSWEREFGPYTWFSIDDVSDVAGDNLTPDFAESLPGALGAELRDQGTTLESLNLEHLWTGPAGSSYDTYRKDVTNAVYCQIELATTLKVLAQAQARLVAAAREGALQICRQTTASLRKEEEQQDTKRRERVATIVELFTTVTQGGGGGGKSGGIATAVGEAMKGIGKLAAQEIKFVEGDTPYTIYDAMIEALNQHKERLTEDAGHISASLLAFQSTLDWPDVNPLRVRVGNQQITPGTR</sequence>